<sequence length="85" mass="9692">MTSTRHNWNSHLPSPWCLQGPKSPLLPSQAGVKCKTPCSAKSALVLPWQKFEGHPSRRHLSQGVLDKIHCYMHNNICRFYLHMNG</sequence>
<evidence type="ECO:0000313" key="2">
    <source>
        <dbReference type="Proteomes" id="UP000297245"/>
    </source>
</evidence>
<accession>A0A4S8LJF0</accession>
<name>A0A4S8LJF0_DENBC</name>
<dbReference type="AlphaFoldDB" id="A0A4S8LJF0"/>
<dbReference type="EMBL" id="ML179387">
    <property type="protein sequence ID" value="THU88973.1"/>
    <property type="molecule type" value="Genomic_DNA"/>
</dbReference>
<evidence type="ECO:0000313" key="1">
    <source>
        <dbReference type="EMBL" id="THU88973.1"/>
    </source>
</evidence>
<protein>
    <submittedName>
        <fullName evidence="1">Uncharacterized protein</fullName>
    </submittedName>
</protein>
<gene>
    <name evidence="1" type="ORF">K435DRAFT_865751</name>
</gene>
<dbReference type="Proteomes" id="UP000297245">
    <property type="component" value="Unassembled WGS sequence"/>
</dbReference>
<keyword evidence="2" id="KW-1185">Reference proteome</keyword>
<reference evidence="1 2" key="1">
    <citation type="journal article" date="2019" name="Nat. Ecol. Evol.">
        <title>Megaphylogeny resolves global patterns of mushroom evolution.</title>
        <authorList>
            <person name="Varga T."/>
            <person name="Krizsan K."/>
            <person name="Foldi C."/>
            <person name="Dima B."/>
            <person name="Sanchez-Garcia M."/>
            <person name="Sanchez-Ramirez S."/>
            <person name="Szollosi G.J."/>
            <person name="Szarkandi J.G."/>
            <person name="Papp V."/>
            <person name="Albert L."/>
            <person name="Andreopoulos W."/>
            <person name="Angelini C."/>
            <person name="Antonin V."/>
            <person name="Barry K.W."/>
            <person name="Bougher N.L."/>
            <person name="Buchanan P."/>
            <person name="Buyck B."/>
            <person name="Bense V."/>
            <person name="Catcheside P."/>
            <person name="Chovatia M."/>
            <person name="Cooper J."/>
            <person name="Damon W."/>
            <person name="Desjardin D."/>
            <person name="Finy P."/>
            <person name="Geml J."/>
            <person name="Haridas S."/>
            <person name="Hughes K."/>
            <person name="Justo A."/>
            <person name="Karasinski D."/>
            <person name="Kautmanova I."/>
            <person name="Kiss B."/>
            <person name="Kocsube S."/>
            <person name="Kotiranta H."/>
            <person name="LaButti K.M."/>
            <person name="Lechner B.E."/>
            <person name="Liimatainen K."/>
            <person name="Lipzen A."/>
            <person name="Lukacs Z."/>
            <person name="Mihaltcheva S."/>
            <person name="Morgado L.N."/>
            <person name="Niskanen T."/>
            <person name="Noordeloos M.E."/>
            <person name="Ohm R.A."/>
            <person name="Ortiz-Santana B."/>
            <person name="Ovrebo C."/>
            <person name="Racz N."/>
            <person name="Riley R."/>
            <person name="Savchenko A."/>
            <person name="Shiryaev A."/>
            <person name="Soop K."/>
            <person name="Spirin V."/>
            <person name="Szebenyi C."/>
            <person name="Tomsovsky M."/>
            <person name="Tulloss R.E."/>
            <person name="Uehling J."/>
            <person name="Grigoriev I.V."/>
            <person name="Vagvolgyi C."/>
            <person name="Papp T."/>
            <person name="Martin F.M."/>
            <person name="Miettinen O."/>
            <person name="Hibbett D.S."/>
            <person name="Nagy L.G."/>
        </authorList>
    </citation>
    <scope>NUCLEOTIDE SEQUENCE [LARGE SCALE GENOMIC DNA]</scope>
    <source>
        <strain evidence="1 2">CBS 962.96</strain>
    </source>
</reference>
<proteinExistence type="predicted"/>
<organism evidence="1 2">
    <name type="scientific">Dendrothele bispora (strain CBS 962.96)</name>
    <dbReference type="NCBI Taxonomy" id="1314807"/>
    <lineage>
        <taxon>Eukaryota</taxon>
        <taxon>Fungi</taxon>
        <taxon>Dikarya</taxon>
        <taxon>Basidiomycota</taxon>
        <taxon>Agaricomycotina</taxon>
        <taxon>Agaricomycetes</taxon>
        <taxon>Agaricomycetidae</taxon>
        <taxon>Agaricales</taxon>
        <taxon>Agaricales incertae sedis</taxon>
        <taxon>Dendrothele</taxon>
    </lineage>
</organism>